<gene>
    <name evidence="1" type="primary">85</name>
    <name evidence="1" type="ORF">SEA_MUFASA8_85</name>
</gene>
<dbReference type="EMBL" id="MN586027">
    <property type="protein sequence ID" value="QGJ93533.1"/>
    <property type="molecule type" value="Genomic_DNA"/>
</dbReference>
<reference evidence="1 2" key="1">
    <citation type="submission" date="2019-10" db="EMBL/GenBank/DDBJ databases">
        <authorList>
            <person name="Garlena R.A."/>
            <person name="Russell D.A."/>
            <person name="Pope W.H."/>
            <person name="Jacobs-Sera D."/>
            <person name="Hatfull G.F."/>
        </authorList>
    </citation>
    <scope>NUCLEOTIDE SEQUENCE [LARGE SCALE GENOMIC DNA]</scope>
</reference>
<dbReference type="RefSeq" id="YP_009885165.1">
    <property type="nucleotide sequence ID" value="NC_049478.1"/>
</dbReference>
<accession>A0A649VPE7</accession>
<sequence>MNATAAPLCGYCDATPATKPTTLCTTHGHGLTTLLRQVPSILEELDTSMTRQAKLRPTRGLAAVEPVDLPFNLNAADSANRVRAMLLPWVRFVHAGTGAGYNDAISTPALARGLSLYAGWILQQPEAGKLLDQLKAMVEDVRGVIDLRIERVFVGTCKSIFDGDGNRQSTCPEQLYAPASREETTCPRCRTTHHVQDRQKKALAAAQNRVLPPQMIARALTRKGEVLDVERIYNWSKRGLLKPASVDPRTKRKMYRLGDVMDVMAACDASPHNPKKALEERLAA</sequence>
<dbReference type="KEGG" id="vg:55814537"/>
<name>A0A649VPE7_9CAUD</name>
<evidence type="ECO:0000313" key="2">
    <source>
        <dbReference type="Proteomes" id="UP000427282"/>
    </source>
</evidence>
<protein>
    <submittedName>
        <fullName evidence="1">Helix-turn-helix DNA binding domain protein</fullName>
    </submittedName>
</protein>
<proteinExistence type="predicted"/>
<evidence type="ECO:0000313" key="1">
    <source>
        <dbReference type="EMBL" id="QGJ93533.1"/>
    </source>
</evidence>
<organism evidence="1 2">
    <name type="scientific">Arthrobacter phage Mufasa8</name>
    <dbReference type="NCBI Taxonomy" id="2656526"/>
    <lineage>
        <taxon>Viruses</taxon>
        <taxon>Duplodnaviria</taxon>
        <taxon>Heunggongvirae</taxon>
        <taxon>Uroviricota</taxon>
        <taxon>Caudoviricetes</taxon>
        <taxon>Mufasoctovirus</taxon>
        <taxon>Mufasoctovirus mufasa8</taxon>
    </lineage>
</organism>
<dbReference type="GeneID" id="55814537"/>
<keyword evidence="2" id="KW-1185">Reference proteome</keyword>
<dbReference type="Proteomes" id="UP000427282">
    <property type="component" value="Segment"/>
</dbReference>